<dbReference type="SMART" id="SM00824">
    <property type="entry name" value="PKS_TE"/>
    <property type="match status" value="1"/>
</dbReference>
<dbReference type="SUPFAM" id="SSF53474">
    <property type="entry name" value="alpha/beta-Hydrolases"/>
    <property type="match status" value="1"/>
</dbReference>
<dbReference type="InterPro" id="IPR001031">
    <property type="entry name" value="Thioesterase"/>
</dbReference>
<evidence type="ECO:0000313" key="3">
    <source>
        <dbReference type="Proteomes" id="UP001444661"/>
    </source>
</evidence>
<dbReference type="Gene3D" id="3.40.50.1820">
    <property type="entry name" value="alpha/beta hydrolase"/>
    <property type="match status" value="1"/>
</dbReference>
<protein>
    <recommendedName>
        <fullName evidence="1">Thioesterase TesA-like domain-containing protein</fullName>
    </recommendedName>
</protein>
<accession>A0ABR1TG15</accession>
<feature type="domain" description="Thioesterase TesA-like" evidence="1">
    <location>
        <begin position="27"/>
        <end position="271"/>
    </location>
</feature>
<dbReference type="Proteomes" id="UP001444661">
    <property type="component" value="Unassembled WGS sequence"/>
</dbReference>
<evidence type="ECO:0000313" key="2">
    <source>
        <dbReference type="EMBL" id="KAK8045537.1"/>
    </source>
</evidence>
<dbReference type="InterPro" id="IPR029058">
    <property type="entry name" value="AB_hydrolase_fold"/>
</dbReference>
<sequence length="279" mass="30598">MLLYRGVGSTDPTTQRRNLFLVPDGFGSGAVFGPLTPLLAGVADVSVFALNSPFLATRDHQPADLDLSPTLEQLATMYVAELRRRQPEGPYLVGGYSIGGLVAYEMARQLLEDDCVIETVFLIDTVCPTLATSLPDALVDFLESIGSHLGIANEDEVRANNNGRLLKSHHFNLSRRQLAQYQAKRGLPLGPKRPQFVLFSAREGVDKQSAMARPTLSVEGERKMAEWFLDDRSDDSGALGWEEFLGGPVRVVRADGNHFSMMTPQMVRKYALALPSPPP</sequence>
<reference evidence="2 3" key="1">
    <citation type="submission" date="2023-01" db="EMBL/GenBank/DDBJ databases">
        <title>Analysis of 21 Apiospora genomes using comparative genomics revels a genus with tremendous synthesis potential of carbohydrate active enzymes and secondary metabolites.</title>
        <authorList>
            <person name="Sorensen T."/>
        </authorList>
    </citation>
    <scope>NUCLEOTIDE SEQUENCE [LARGE SCALE GENOMIC DNA]</scope>
    <source>
        <strain evidence="2 3">CBS 33761</strain>
    </source>
</reference>
<dbReference type="InterPro" id="IPR020802">
    <property type="entry name" value="TesA-like"/>
</dbReference>
<dbReference type="Pfam" id="PF00975">
    <property type="entry name" value="Thioesterase"/>
    <property type="match status" value="1"/>
</dbReference>
<gene>
    <name evidence="2" type="ORF">PG993_005561</name>
</gene>
<dbReference type="EMBL" id="JAQQWK010000003">
    <property type="protein sequence ID" value="KAK8045537.1"/>
    <property type="molecule type" value="Genomic_DNA"/>
</dbReference>
<comment type="caution">
    <text evidence="2">The sequence shown here is derived from an EMBL/GenBank/DDBJ whole genome shotgun (WGS) entry which is preliminary data.</text>
</comment>
<proteinExistence type="predicted"/>
<name>A0ABR1TG15_9PEZI</name>
<organism evidence="2 3">
    <name type="scientific">Apiospora rasikravindrae</name>
    <dbReference type="NCBI Taxonomy" id="990691"/>
    <lineage>
        <taxon>Eukaryota</taxon>
        <taxon>Fungi</taxon>
        <taxon>Dikarya</taxon>
        <taxon>Ascomycota</taxon>
        <taxon>Pezizomycotina</taxon>
        <taxon>Sordariomycetes</taxon>
        <taxon>Xylariomycetidae</taxon>
        <taxon>Amphisphaeriales</taxon>
        <taxon>Apiosporaceae</taxon>
        <taxon>Apiospora</taxon>
    </lineage>
</organism>
<keyword evidence="3" id="KW-1185">Reference proteome</keyword>
<evidence type="ECO:0000259" key="1">
    <source>
        <dbReference type="SMART" id="SM00824"/>
    </source>
</evidence>